<protein>
    <recommendedName>
        <fullName evidence="9">Peptidase M14 domain-containing protein</fullName>
    </recommendedName>
</protein>
<evidence type="ECO:0000256" key="2">
    <source>
        <dbReference type="ARBA" id="ARBA00005988"/>
    </source>
</evidence>
<keyword evidence="5" id="KW-0862">Zinc</keyword>
<comment type="cofactor">
    <cofactor evidence="1">
        <name>Zn(2+)</name>
        <dbReference type="ChEBI" id="CHEBI:29105"/>
    </cofactor>
</comment>
<proteinExistence type="inferred from homology"/>
<name>A0ABN9XGE7_9DINO</name>
<keyword evidence="11" id="KW-1185">Reference proteome</keyword>
<keyword evidence="3" id="KW-0645">Protease</keyword>
<evidence type="ECO:0000256" key="8">
    <source>
        <dbReference type="SAM" id="MobiDB-lite"/>
    </source>
</evidence>
<dbReference type="PANTHER" id="PTHR11705">
    <property type="entry name" value="PROTEASE FAMILY M14 CARBOXYPEPTIDASE A,B"/>
    <property type="match status" value="1"/>
</dbReference>
<evidence type="ECO:0000256" key="4">
    <source>
        <dbReference type="ARBA" id="ARBA00022801"/>
    </source>
</evidence>
<evidence type="ECO:0000256" key="3">
    <source>
        <dbReference type="ARBA" id="ARBA00022670"/>
    </source>
</evidence>
<dbReference type="SUPFAM" id="SSF53187">
    <property type="entry name" value="Zn-dependent exopeptidases"/>
    <property type="match status" value="1"/>
</dbReference>
<dbReference type="PROSITE" id="PS52035">
    <property type="entry name" value="PEPTIDASE_M14"/>
    <property type="match status" value="1"/>
</dbReference>
<keyword evidence="6" id="KW-0482">Metalloprotease</keyword>
<dbReference type="Proteomes" id="UP001189429">
    <property type="component" value="Unassembled WGS sequence"/>
</dbReference>
<comment type="similarity">
    <text evidence="2 7">Belongs to the peptidase M14 family.</text>
</comment>
<evidence type="ECO:0000256" key="7">
    <source>
        <dbReference type="PROSITE-ProRule" id="PRU01379"/>
    </source>
</evidence>
<evidence type="ECO:0000256" key="1">
    <source>
        <dbReference type="ARBA" id="ARBA00001947"/>
    </source>
</evidence>
<dbReference type="PANTHER" id="PTHR11705:SF143">
    <property type="entry name" value="SLL0236 PROTEIN"/>
    <property type="match status" value="1"/>
</dbReference>
<comment type="caution">
    <text evidence="7">Lacks conserved residue(s) required for the propagation of feature annotation.</text>
</comment>
<dbReference type="Pfam" id="PF00246">
    <property type="entry name" value="Peptidase_M14"/>
    <property type="match status" value="1"/>
</dbReference>
<evidence type="ECO:0000313" key="11">
    <source>
        <dbReference type="Proteomes" id="UP001189429"/>
    </source>
</evidence>
<evidence type="ECO:0000313" key="10">
    <source>
        <dbReference type="EMBL" id="CAK0898643.1"/>
    </source>
</evidence>
<dbReference type="InterPro" id="IPR000834">
    <property type="entry name" value="Peptidase_M14"/>
</dbReference>
<feature type="domain" description="Peptidase M14" evidence="9">
    <location>
        <begin position="62"/>
        <end position="180"/>
    </location>
</feature>
<organism evidence="10 11">
    <name type="scientific">Prorocentrum cordatum</name>
    <dbReference type="NCBI Taxonomy" id="2364126"/>
    <lineage>
        <taxon>Eukaryota</taxon>
        <taxon>Sar</taxon>
        <taxon>Alveolata</taxon>
        <taxon>Dinophyceae</taxon>
        <taxon>Prorocentrales</taxon>
        <taxon>Prorocentraceae</taxon>
        <taxon>Prorocentrum</taxon>
    </lineage>
</organism>
<keyword evidence="4" id="KW-0378">Hydrolase</keyword>
<dbReference type="EMBL" id="CAUYUJ010020496">
    <property type="protein sequence ID" value="CAK0898643.1"/>
    <property type="molecule type" value="Genomic_DNA"/>
</dbReference>
<sequence length="180" mass="19390">SRRAGMEAARGAVAGEAPCRPRSARMPRGCALRAALLAGSVFRAGAAAPPWRRVLDHGEVRGFPSYEAANALLDTWVKEQPGVLRRQEIGHSYEQRPIHAYVLAANASESQGRPKVLLTSLMHAREPASLTVVLNFLGRILELYSSGDPEAASVMSARELWLVPPPPGAAACRHLPQERG</sequence>
<accession>A0ABN9XGE7</accession>
<reference evidence="10" key="1">
    <citation type="submission" date="2023-10" db="EMBL/GenBank/DDBJ databases">
        <authorList>
            <person name="Chen Y."/>
            <person name="Shah S."/>
            <person name="Dougan E. K."/>
            <person name="Thang M."/>
            <person name="Chan C."/>
        </authorList>
    </citation>
    <scope>NUCLEOTIDE SEQUENCE [LARGE SCALE GENOMIC DNA]</scope>
</reference>
<gene>
    <name evidence="10" type="ORF">PCOR1329_LOCUS76406</name>
</gene>
<evidence type="ECO:0000259" key="9">
    <source>
        <dbReference type="PROSITE" id="PS52035"/>
    </source>
</evidence>
<feature type="region of interest" description="Disordered" evidence="8">
    <location>
        <begin position="1"/>
        <end position="24"/>
    </location>
</feature>
<evidence type="ECO:0000256" key="6">
    <source>
        <dbReference type="ARBA" id="ARBA00023049"/>
    </source>
</evidence>
<comment type="caution">
    <text evidence="10">The sequence shown here is derived from an EMBL/GenBank/DDBJ whole genome shotgun (WGS) entry which is preliminary data.</text>
</comment>
<evidence type="ECO:0000256" key="5">
    <source>
        <dbReference type="ARBA" id="ARBA00022833"/>
    </source>
</evidence>
<dbReference type="Gene3D" id="3.40.630.10">
    <property type="entry name" value="Zn peptidases"/>
    <property type="match status" value="1"/>
</dbReference>
<feature type="non-terminal residue" evidence="10">
    <location>
        <position position="180"/>
    </location>
</feature>
<feature type="non-terminal residue" evidence="10">
    <location>
        <position position="1"/>
    </location>
</feature>